<keyword evidence="2" id="KW-0808">Transferase</keyword>
<dbReference type="SUPFAM" id="SSF55729">
    <property type="entry name" value="Acyl-CoA N-acyltransferases (Nat)"/>
    <property type="match status" value="1"/>
</dbReference>
<gene>
    <name evidence="2" type="ORF">H3Z74_15525</name>
</gene>
<dbReference type="InterPro" id="IPR016181">
    <property type="entry name" value="Acyl_CoA_acyltransferase"/>
</dbReference>
<accession>A0A7H0LER6</accession>
<evidence type="ECO:0000313" key="3">
    <source>
        <dbReference type="Proteomes" id="UP000516148"/>
    </source>
</evidence>
<dbReference type="GO" id="GO:0016747">
    <property type="term" value="F:acyltransferase activity, transferring groups other than amino-acyl groups"/>
    <property type="evidence" value="ECO:0007669"/>
    <property type="project" value="InterPro"/>
</dbReference>
<protein>
    <submittedName>
        <fullName evidence="2">GNAT family N-acetyltransferase</fullName>
    </submittedName>
</protein>
<dbReference type="RefSeq" id="WP_187760498.1">
    <property type="nucleotide sequence ID" value="NZ_CP061038.1"/>
</dbReference>
<dbReference type="PANTHER" id="PTHR43138">
    <property type="entry name" value="ACETYLTRANSFERASE, GNAT FAMILY"/>
    <property type="match status" value="1"/>
</dbReference>
<dbReference type="InterPro" id="IPR000182">
    <property type="entry name" value="GNAT_dom"/>
</dbReference>
<feature type="domain" description="N-acetyltransferase" evidence="1">
    <location>
        <begin position="5"/>
        <end position="166"/>
    </location>
</feature>
<dbReference type="EMBL" id="CP061038">
    <property type="protein sequence ID" value="QNQ08169.1"/>
    <property type="molecule type" value="Genomic_DNA"/>
</dbReference>
<evidence type="ECO:0000313" key="2">
    <source>
        <dbReference type="EMBL" id="QNQ08169.1"/>
    </source>
</evidence>
<dbReference type="AlphaFoldDB" id="A0A7H0LER6"/>
<proteinExistence type="predicted"/>
<dbReference type="KEGG" id="spap:H3Z74_15525"/>
<dbReference type="CDD" id="cd04301">
    <property type="entry name" value="NAT_SF"/>
    <property type="match status" value="1"/>
</dbReference>
<name>A0A7H0LER6_9SPHN</name>
<keyword evidence="3" id="KW-1185">Reference proteome</keyword>
<dbReference type="InterPro" id="IPR052742">
    <property type="entry name" value="Mito_N-acetyltransferase"/>
</dbReference>
<sequence>MAHGLIIRTATLDDWPAIWPIMRAVAAAGDTYTYPVDLDEPAGQTLWMVPPSGRTMVAVDAAGPILGTAKVTRNQAGPGSHVANASFMVAPAGRGRGVGRALGEAAIDWARSAGFRAMQFNAVVSTNEPAIYLWQSLGFEIVGVVPGAFAHPVHGDVALNVMHRWL</sequence>
<organism evidence="2 3">
    <name type="scientific">Sphingomonas alpina</name>
    <dbReference type="NCBI Taxonomy" id="653931"/>
    <lineage>
        <taxon>Bacteria</taxon>
        <taxon>Pseudomonadati</taxon>
        <taxon>Pseudomonadota</taxon>
        <taxon>Alphaproteobacteria</taxon>
        <taxon>Sphingomonadales</taxon>
        <taxon>Sphingomonadaceae</taxon>
        <taxon>Sphingomonas</taxon>
    </lineage>
</organism>
<dbReference type="Pfam" id="PF00583">
    <property type="entry name" value="Acetyltransf_1"/>
    <property type="match status" value="1"/>
</dbReference>
<dbReference type="Gene3D" id="3.40.630.30">
    <property type="match status" value="1"/>
</dbReference>
<dbReference type="PANTHER" id="PTHR43138:SF1">
    <property type="entry name" value="N-ACETYLTRANSFERASE ACA1"/>
    <property type="match status" value="1"/>
</dbReference>
<dbReference type="PROSITE" id="PS51186">
    <property type="entry name" value="GNAT"/>
    <property type="match status" value="1"/>
</dbReference>
<reference evidence="2 3" key="1">
    <citation type="submission" date="2020-09" db="EMBL/GenBank/DDBJ databases">
        <title>Sphingomonas sp., a new species isolated from pork steak.</title>
        <authorList>
            <person name="Heidler von Heilborn D."/>
        </authorList>
    </citation>
    <scope>NUCLEOTIDE SEQUENCE [LARGE SCALE GENOMIC DNA]</scope>
    <source>
        <strain evidence="3">S8-3T</strain>
    </source>
</reference>
<dbReference type="Proteomes" id="UP000516148">
    <property type="component" value="Chromosome"/>
</dbReference>
<evidence type="ECO:0000259" key="1">
    <source>
        <dbReference type="PROSITE" id="PS51186"/>
    </source>
</evidence>